<dbReference type="PANTHER" id="PTHR18895">
    <property type="entry name" value="HEMK METHYLTRANSFERASE"/>
    <property type="match status" value="1"/>
</dbReference>
<dbReference type="GO" id="GO:0003676">
    <property type="term" value="F:nucleic acid binding"/>
    <property type="evidence" value="ECO:0007669"/>
    <property type="project" value="InterPro"/>
</dbReference>
<organism evidence="1 2">
    <name type="scientific">Kibdelosporangium aridum</name>
    <dbReference type="NCBI Taxonomy" id="2030"/>
    <lineage>
        <taxon>Bacteria</taxon>
        <taxon>Bacillati</taxon>
        <taxon>Actinomycetota</taxon>
        <taxon>Actinomycetes</taxon>
        <taxon>Pseudonocardiales</taxon>
        <taxon>Pseudonocardiaceae</taxon>
        <taxon>Kibdelosporangium</taxon>
    </lineage>
</organism>
<dbReference type="EMBL" id="FWXV01000007">
    <property type="protein sequence ID" value="SMD22032.1"/>
    <property type="molecule type" value="Genomic_DNA"/>
</dbReference>
<evidence type="ECO:0000313" key="2">
    <source>
        <dbReference type="Proteomes" id="UP000192674"/>
    </source>
</evidence>
<dbReference type="InterPro" id="IPR050320">
    <property type="entry name" value="N5-glutamine_MTase"/>
</dbReference>
<dbReference type="Pfam" id="PF06325">
    <property type="entry name" value="PrmA"/>
    <property type="match status" value="1"/>
</dbReference>
<dbReference type="Gene3D" id="3.40.50.150">
    <property type="entry name" value="Vaccinia Virus protein VP39"/>
    <property type="match status" value="1"/>
</dbReference>
<dbReference type="PROSITE" id="PS00092">
    <property type="entry name" value="N6_MTASE"/>
    <property type="match status" value="1"/>
</dbReference>
<keyword evidence="1" id="KW-0808">Transferase</keyword>
<keyword evidence="2" id="KW-1185">Reference proteome</keyword>
<dbReference type="SUPFAM" id="SSF53335">
    <property type="entry name" value="S-adenosyl-L-methionine-dependent methyltransferases"/>
    <property type="match status" value="1"/>
</dbReference>
<reference evidence="1 2" key="1">
    <citation type="submission" date="2017-04" db="EMBL/GenBank/DDBJ databases">
        <authorList>
            <person name="Afonso C.L."/>
            <person name="Miller P.J."/>
            <person name="Scott M.A."/>
            <person name="Spackman E."/>
            <person name="Goraichik I."/>
            <person name="Dimitrov K.M."/>
            <person name="Suarez D.L."/>
            <person name="Swayne D.E."/>
        </authorList>
    </citation>
    <scope>NUCLEOTIDE SEQUENCE [LARGE SCALE GENOMIC DNA]</scope>
    <source>
        <strain evidence="1 2">DSM 43828</strain>
    </source>
</reference>
<sequence>METIIEVGDRLTADHAVKLARQDRILLWRGDFRNALQLLAAMKRRLNRVRREATPAKTFHSYRKATARRAHLLSRVQVDVNPDFTLDLPHAPDVSEACKQAFGQDLHRMPLTEILGALGAHRWRTKGVHVPVLGSKIHPHYGVFAPTRQEYLDLVADAPWPNPRTAFDIGTGTGVLAAMLTKRGAGNVVAVDIEPRAVECARDNVARLGLGDKIRVQHQDLFPVGKADLVVCNPPWLPGAVSAPLDAAIYDPDCRMLRGFLSTLPDHLTDSGEAWLIVSDLAERLGLRPATDKLIAEAGLKTRDRLTVRPRHKTRPDDPLAEYRAAEITSLWRIGHMV</sequence>
<keyword evidence="1" id="KW-0489">Methyltransferase</keyword>
<gene>
    <name evidence="1" type="ORF">SAMN05661093_07272</name>
</gene>
<dbReference type="Proteomes" id="UP000192674">
    <property type="component" value="Unassembled WGS sequence"/>
</dbReference>
<dbReference type="InterPro" id="IPR029063">
    <property type="entry name" value="SAM-dependent_MTases_sf"/>
</dbReference>
<dbReference type="RefSeq" id="WP_143446820.1">
    <property type="nucleotide sequence ID" value="NZ_FWXV01000007.1"/>
</dbReference>
<dbReference type="OrthoDB" id="267914at2"/>
<proteinExistence type="predicted"/>
<dbReference type="InterPro" id="IPR002052">
    <property type="entry name" value="DNA_methylase_N6_adenine_CS"/>
</dbReference>
<dbReference type="GO" id="GO:0036009">
    <property type="term" value="F:protein-glutamine N-methyltransferase activity"/>
    <property type="evidence" value="ECO:0007669"/>
    <property type="project" value="TreeGrafter"/>
</dbReference>
<accession>A0A1W2FK27</accession>
<name>A0A1W2FK27_KIBAR</name>
<dbReference type="CDD" id="cd02440">
    <property type="entry name" value="AdoMet_MTases"/>
    <property type="match status" value="1"/>
</dbReference>
<evidence type="ECO:0000313" key="1">
    <source>
        <dbReference type="EMBL" id="SMD22032.1"/>
    </source>
</evidence>
<dbReference type="GO" id="GO:0032259">
    <property type="term" value="P:methylation"/>
    <property type="evidence" value="ECO:0007669"/>
    <property type="project" value="UniProtKB-KW"/>
</dbReference>
<protein>
    <submittedName>
        <fullName evidence="1">Methylase of polypeptide chain release factors</fullName>
    </submittedName>
</protein>
<dbReference type="AlphaFoldDB" id="A0A1W2FK27"/>
<dbReference type="PANTHER" id="PTHR18895:SF74">
    <property type="entry name" value="MTRF1L RELEASE FACTOR GLUTAMINE METHYLTRANSFERASE"/>
    <property type="match status" value="1"/>
</dbReference>